<evidence type="ECO:0000256" key="1">
    <source>
        <dbReference type="SAM" id="SignalP"/>
    </source>
</evidence>
<organism evidence="2 3">
    <name type="scientific">Deinococcus antarcticus</name>
    <dbReference type="NCBI Taxonomy" id="1298767"/>
    <lineage>
        <taxon>Bacteria</taxon>
        <taxon>Thermotogati</taxon>
        <taxon>Deinococcota</taxon>
        <taxon>Deinococci</taxon>
        <taxon>Deinococcales</taxon>
        <taxon>Deinococcaceae</taxon>
        <taxon>Deinococcus</taxon>
    </lineage>
</organism>
<dbReference type="RefSeq" id="WP_380075543.1">
    <property type="nucleotide sequence ID" value="NZ_JBHRZF010000011.1"/>
</dbReference>
<comment type="caution">
    <text evidence="2">The sequence shown here is derived from an EMBL/GenBank/DDBJ whole genome shotgun (WGS) entry which is preliminary data.</text>
</comment>
<reference evidence="3" key="1">
    <citation type="journal article" date="2019" name="Int. J. Syst. Evol. Microbiol.">
        <title>The Global Catalogue of Microorganisms (GCM) 10K type strain sequencing project: providing services to taxonomists for standard genome sequencing and annotation.</title>
        <authorList>
            <consortium name="The Broad Institute Genomics Platform"/>
            <consortium name="The Broad Institute Genome Sequencing Center for Infectious Disease"/>
            <person name="Wu L."/>
            <person name="Ma J."/>
        </authorList>
    </citation>
    <scope>NUCLEOTIDE SEQUENCE [LARGE SCALE GENOMIC DNA]</scope>
    <source>
        <strain evidence="3">CCTCC AB 2013263</strain>
    </source>
</reference>
<accession>A0ABV8A162</accession>
<proteinExistence type="predicted"/>
<sequence>MKRLTPLLLVLLAACTPATWRNQVPTATAPAQVADGTKVTLTAGAYQTIVGTNGSEASTASTLTLFGQALRVNDRRCAASGKQIVCQFGPLPAAGKRTVYATGVQVARFTVTREDGRTVTVETK</sequence>
<dbReference type="PROSITE" id="PS51257">
    <property type="entry name" value="PROKAR_LIPOPROTEIN"/>
    <property type="match status" value="1"/>
</dbReference>
<evidence type="ECO:0000313" key="3">
    <source>
        <dbReference type="Proteomes" id="UP001595748"/>
    </source>
</evidence>
<gene>
    <name evidence="2" type="ORF">ACFOPQ_01135</name>
</gene>
<protein>
    <recommendedName>
        <fullName evidence="4">Lipoprotein</fullName>
    </recommendedName>
</protein>
<keyword evidence="3" id="KW-1185">Reference proteome</keyword>
<dbReference type="EMBL" id="JBHRZF010000011">
    <property type="protein sequence ID" value="MFC3859378.1"/>
    <property type="molecule type" value="Genomic_DNA"/>
</dbReference>
<feature type="signal peptide" evidence="1">
    <location>
        <begin position="1"/>
        <end position="20"/>
    </location>
</feature>
<keyword evidence="1" id="KW-0732">Signal</keyword>
<evidence type="ECO:0008006" key="4">
    <source>
        <dbReference type="Google" id="ProtNLM"/>
    </source>
</evidence>
<feature type="chain" id="PRO_5045219683" description="Lipoprotein" evidence="1">
    <location>
        <begin position="21"/>
        <end position="124"/>
    </location>
</feature>
<evidence type="ECO:0000313" key="2">
    <source>
        <dbReference type="EMBL" id="MFC3859378.1"/>
    </source>
</evidence>
<name>A0ABV8A162_9DEIO</name>
<dbReference type="Proteomes" id="UP001595748">
    <property type="component" value="Unassembled WGS sequence"/>
</dbReference>